<dbReference type="EMBL" id="LAZR01002719">
    <property type="protein sequence ID" value="KKN26424.1"/>
    <property type="molecule type" value="Genomic_DNA"/>
</dbReference>
<evidence type="ECO:0008006" key="2">
    <source>
        <dbReference type="Google" id="ProtNLM"/>
    </source>
</evidence>
<organism evidence="1">
    <name type="scientific">marine sediment metagenome</name>
    <dbReference type="NCBI Taxonomy" id="412755"/>
    <lineage>
        <taxon>unclassified sequences</taxon>
        <taxon>metagenomes</taxon>
        <taxon>ecological metagenomes</taxon>
    </lineage>
</organism>
<evidence type="ECO:0000313" key="1">
    <source>
        <dbReference type="EMBL" id="KKN26424.1"/>
    </source>
</evidence>
<protein>
    <recommendedName>
        <fullName evidence="2">Guanylate cyclase domain-containing protein</fullName>
    </recommendedName>
</protein>
<comment type="caution">
    <text evidence="1">The sequence shown here is derived from an EMBL/GenBank/DDBJ whole genome shotgun (WGS) entry which is preliminary data.</text>
</comment>
<proteinExistence type="predicted"/>
<name>A0A0F9P8K8_9ZZZZ</name>
<gene>
    <name evidence="1" type="ORF">LCGC14_0874730</name>
</gene>
<dbReference type="AlphaFoldDB" id="A0A0F9P8K8"/>
<reference evidence="1" key="1">
    <citation type="journal article" date="2015" name="Nature">
        <title>Complex archaea that bridge the gap between prokaryotes and eukaryotes.</title>
        <authorList>
            <person name="Spang A."/>
            <person name="Saw J.H."/>
            <person name="Jorgensen S.L."/>
            <person name="Zaremba-Niedzwiedzka K."/>
            <person name="Martijn J."/>
            <person name="Lind A.E."/>
            <person name="van Eijk R."/>
            <person name="Schleper C."/>
            <person name="Guy L."/>
            <person name="Ettema T.J."/>
        </authorList>
    </citation>
    <scope>NUCLEOTIDE SEQUENCE</scope>
</reference>
<sequence length="249" mass="28732">MEDDFSDPLSYEERFVVFFDVLGWKTHIKNAGDDPDKIGKLASLPRILKRMEGINYDGLDNPLKSQMTSFSDCCVLSRIYDETHLPNLMYGLCRVFIGAALQGFLLRAGVTIGKLYHDKNLVFGPALNRAHYLESKARYPRIRLDTEIELIKDLNLIPNMISSDEYGTFIDPYQFDFIKSKHCPNPIPKQEFMGIGTDTDFMLFTLLLQNLEIILTKTQNDKCSSEKIIDQANWPYLRVKEQHTKMFNT</sequence>
<accession>A0A0F9P8K8</accession>